<dbReference type="AlphaFoldDB" id="A0A5J4SJD8"/>
<evidence type="ECO:0000313" key="1">
    <source>
        <dbReference type="EMBL" id="KAA6345872.1"/>
    </source>
</evidence>
<reference evidence="1" key="1">
    <citation type="submission" date="2019-03" db="EMBL/GenBank/DDBJ databases">
        <title>Single cell metagenomics reveals metabolic interactions within the superorganism composed of flagellate Streblomastix strix and complex community of Bacteroidetes bacteria on its surface.</title>
        <authorList>
            <person name="Treitli S.C."/>
            <person name="Kolisko M."/>
            <person name="Husnik F."/>
            <person name="Keeling P."/>
            <person name="Hampl V."/>
        </authorList>
    </citation>
    <scope>NUCLEOTIDE SEQUENCE</scope>
    <source>
        <strain evidence="1">STM</strain>
    </source>
</reference>
<comment type="caution">
    <text evidence="1">The sequence shown here is derived from an EMBL/GenBank/DDBJ whole genome shotgun (WGS) entry which is preliminary data.</text>
</comment>
<feature type="non-terminal residue" evidence="1">
    <location>
        <position position="1"/>
    </location>
</feature>
<dbReference type="EMBL" id="SNRY01000152">
    <property type="protein sequence ID" value="KAA6345872.1"/>
    <property type="molecule type" value="Genomic_DNA"/>
</dbReference>
<accession>A0A5J4SJD8</accession>
<sequence>AILGREAAYTGKAISWDEIMGSSLRYGPETYALGPLPDYKEGVAPVPGQLPNAPVM</sequence>
<gene>
    <name evidence="1" type="ORF">EZS27_006606</name>
</gene>
<keyword evidence="1" id="KW-0560">Oxidoreductase</keyword>
<organism evidence="1">
    <name type="scientific">termite gut metagenome</name>
    <dbReference type="NCBI Taxonomy" id="433724"/>
    <lineage>
        <taxon>unclassified sequences</taxon>
        <taxon>metagenomes</taxon>
        <taxon>organismal metagenomes</taxon>
    </lineage>
</organism>
<name>A0A5J4SJD8_9ZZZZ</name>
<proteinExistence type="predicted"/>
<dbReference type="EC" id="1.1.1.18" evidence="1"/>
<protein>
    <submittedName>
        <fullName evidence="1">Inositol 2-dehydrogenase</fullName>
        <ecNumber evidence="1">1.1.1.18</ecNumber>
    </submittedName>
</protein>
<dbReference type="GO" id="GO:0050112">
    <property type="term" value="F:inositol 2-dehydrogenase (NAD+) activity"/>
    <property type="evidence" value="ECO:0007669"/>
    <property type="project" value="UniProtKB-EC"/>
</dbReference>